<dbReference type="SUPFAM" id="SSF53474">
    <property type="entry name" value="alpha/beta-Hydrolases"/>
    <property type="match status" value="1"/>
</dbReference>
<dbReference type="Gene3D" id="3.40.50.1820">
    <property type="entry name" value="alpha/beta hydrolase"/>
    <property type="match status" value="1"/>
</dbReference>
<dbReference type="InterPro" id="IPR029058">
    <property type="entry name" value="AB_hydrolase_fold"/>
</dbReference>
<dbReference type="InterPro" id="IPR000073">
    <property type="entry name" value="AB_hydrolase_1"/>
</dbReference>
<dbReference type="AlphaFoldDB" id="A0AB33JUM3"/>
<organism evidence="2">
    <name type="scientific">Kitasatospora sp. CMC57</name>
    <dbReference type="NCBI Taxonomy" id="3231513"/>
    <lineage>
        <taxon>Bacteria</taxon>
        <taxon>Bacillati</taxon>
        <taxon>Actinomycetota</taxon>
        <taxon>Actinomycetes</taxon>
        <taxon>Kitasatosporales</taxon>
        <taxon>Streptomycetaceae</taxon>
        <taxon>Kitasatospora</taxon>
    </lineage>
</organism>
<proteinExistence type="predicted"/>
<evidence type="ECO:0000259" key="1">
    <source>
        <dbReference type="Pfam" id="PF12697"/>
    </source>
</evidence>
<feature type="domain" description="AB hydrolase-1" evidence="1">
    <location>
        <begin position="75"/>
        <end position="227"/>
    </location>
</feature>
<keyword evidence="2" id="KW-0378">Hydrolase</keyword>
<gene>
    <name evidence="2" type="ORF">KCMC57_32790</name>
</gene>
<protein>
    <submittedName>
        <fullName evidence="2">Alpha/beta hydrolase</fullName>
    </submittedName>
</protein>
<sequence length="280" mass="30105">MDLSAALLRTALNAAATVSPRLAGRAAFEVFCRPLRRSRVRSAERELHDLAVTERLTVGGKAVTAYRWGDGARPVLLVHGWQSRASRFAPLIPGLRALGLTPVSFDAPGHGGSGGRATTLLDVRDLIGQLHDRYGPFEAIVAHSFGVTCTFAALRDGVKAGRLVAIAGVSEFAFLPMEFCRQLGLGRWAGRELERRIARLLPAGQGLGTLDAAYRPADLTLPILAVHDEDDPTAPLSQSHRLRDAYGEQLQLLTTRGLGHRRILGEPAVVDNVLGFLGAE</sequence>
<dbReference type="Pfam" id="PF12697">
    <property type="entry name" value="Abhydrolase_6"/>
    <property type="match status" value="1"/>
</dbReference>
<evidence type="ECO:0000313" key="2">
    <source>
        <dbReference type="EMBL" id="BFP46911.1"/>
    </source>
</evidence>
<dbReference type="GO" id="GO:0016787">
    <property type="term" value="F:hydrolase activity"/>
    <property type="evidence" value="ECO:0007669"/>
    <property type="project" value="UniProtKB-KW"/>
</dbReference>
<dbReference type="RefSeq" id="WP_407989296.1">
    <property type="nucleotide sequence ID" value="NZ_AP035881.2"/>
</dbReference>
<dbReference type="EMBL" id="AP035881">
    <property type="protein sequence ID" value="BFP46911.1"/>
    <property type="molecule type" value="Genomic_DNA"/>
</dbReference>
<accession>A0AB33JUM3</accession>
<name>A0AB33JUM3_9ACTN</name>
<reference evidence="2" key="1">
    <citation type="submission" date="2024-07" db="EMBL/GenBank/DDBJ databases">
        <title>Complete genome sequences of cellulolytic bacteria, Kitasatospora sp. CMC57 and Streptomyces sp. CMC78, isolated from Japanese agricultural soil.</title>
        <authorList>
            <person name="Hashimoto T."/>
            <person name="Ito M."/>
            <person name="Iwamoto M."/>
            <person name="Fukahori D."/>
            <person name="Shoda T."/>
            <person name="Sakoda M."/>
            <person name="Morohoshi T."/>
            <person name="Mitsuboshi M."/>
            <person name="Nishizawa T."/>
        </authorList>
    </citation>
    <scope>NUCLEOTIDE SEQUENCE</scope>
    <source>
        <strain evidence="2">CMC57</strain>
    </source>
</reference>